<feature type="transmembrane region" description="Helical" evidence="6">
    <location>
        <begin position="399"/>
        <end position="421"/>
    </location>
</feature>
<proteinExistence type="inferred from homology"/>
<evidence type="ECO:0000313" key="8">
    <source>
        <dbReference type="EMBL" id="ABG49917.1"/>
    </source>
</evidence>
<feature type="transmembrane region" description="Helical" evidence="6">
    <location>
        <begin position="363"/>
        <end position="387"/>
    </location>
</feature>
<dbReference type="Gene3D" id="1.20.1250.20">
    <property type="entry name" value="MFS general substrate transporter like domains"/>
    <property type="match status" value="1"/>
</dbReference>
<dbReference type="eggNOG" id="COG2211">
    <property type="taxonomic scope" value="Bacteria"/>
</dbReference>
<dbReference type="InterPro" id="IPR004896">
    <property type="entry name" value="PucC-rel"/>
</dbReference>
<organism evidence="8">
    <name type="scientific">Trichodesmium erythraeum (strain IMS101)</name>
    <dbReference type="NCBI Taxonomy" id="203124"/>
    <lineage>
        <taxon>Bacteria</taxon>
        <taxon>Bacillati</taxon>
        <taxon>Cyanobacteriota</taxon>
        <taxon>Cyanophyceae</taxon>
        <taxon>Oscillatoriophycideae</taxon>
        <taxon>Oscillatoriales</taxon>
        <taxon>Microcoleaceae</taxon>
        <taxon>Trichodesmium</taxon>
    </lineage>
</organism>
<dbReference type="OrthoDB" id="417677at2"/>
<dbReference type="EMBL" id="CP000393">
    <property type="protein sequence ID" value="ABG49917.1"/>
    <property type="molecule type" value="Genomic_DNA"/>
</dbReference>
<reference evidence="8" key="1">
    <citation type="submission" date="2006-06" db="EMBL/GenBank/DDBJ databases">
        <title>Complete sequence of Trichodesmium erythraeum IMS101.</title>
        <authorList>
            <consortium name="US DOE Joint Genome Institute"/>
            <person name="Copeland A."/>
            <person name="Lucas S."/>
            <person name="Lapidus A."/>
            <person name="Barry K."/>
            <person name="Detter J.C."/>
            <person name="Glavina del Rio T."/>
            <person name="Hammon N."/>
            <person name="Israni S."/>
            <person name="Dalin E."/>
            <person name="Tice H."/>
            <person name="Pitluck S."/>
            <person name="Kiss H."/>
            <person name="Munk A.C."/>
            <person name="Brettin T."/>
            <person name="Bruce D."/>
            <person name="Han C."/>
            <person name="Tapia R."/>
            <person name="Gilna P."/>
            <person name="Schmutz J."/>
            <person name="Larimer F."/>
            <person name="Land M."/>
            <person name="Hauser L."/>
            <person name="Kyrpides N."/>
            <person name="Kim E."/>
            <person name="Richardson P."/>
        </authorList>
    </citation>
    <scope>NUCLEOTIDE SEQUENCE [LARGE SCALE GENOMIC DNA]</scope>
    <source>
        <strain evidence="8">IMS101</strain>
    </source>
</reference>
<evidence type="ECO:0000256" key="6">
    <source>
        <dbReference type="SAM" id="Phobius"/>
    </source>
</evidence>
<dbReference type="InterPro" id="IPR020846">
    <property type="entry name" value="MFS_dom"/>
</dbReference>
<dbReference type="AlphaFoldDB" id="Q119A7"/>
<name>Q119A7_TRIEI</name>
<dbReference type="HOGENOM" id="CLU_030017_1_0_3"/>
<dbReference type="GO" id="GO:0005886">
    <property type="term" value="C:plasma membrane"/>
    <property type="evidence" value="ECO:0007669"/>
    <property type="project" value="UniProtKB-SubCell"/>
</dbReference>
<dbReference type="PANTHER" id="PTHR23538">
    <property type="entry name" value="44.5 KD BACTERIOCHLOROPHYLL SYNTHASE SUBUNIT"/>
    <property type="match status" value="1"/>
</dbReference>
<dbReference type="InterPro" id="IPR036259">
    <property type="entry name" value="MFS_trans_sf"/>
</dbReference>
<dbReference type="GO" id="GO:0022857">
    <property type="term" value="F:transmembrane transporter activity"/>
    <property type="evidence" value="ECO:0007669"/>
    <property type="project" value="InterPro"/>
</dbReference>
<evidence type="ECO:0000259" key="7">
    <source>
        <dbReference type="PROSITE" id="PS50850"/>
    </source>
</evidence>
<keyword evidence="5 6" id="KW-0472">Membrane</keyword>
<feature type="transmembrane region" description="Helical" evidence="6">
    <location>
        <begin position="134"/>
        <end position="162"/>
    </location>
</feature>
<keyword evidence="3 6" id="KW-0812">Transmembrane</keyword>
<feature type="transmembrane region" description="Helical" evidence="6">
    <location>
        <begin position="216"/>
        <end position="235"/>
    </location>
</feature>
<evidence type="ECO:0000256" key="5">
    <source>
        <dbReference type="ARBA" id="ARBA00023136"/>
    </source>
</evidence>
<feature type="transmembrane region" description="Helical" evidence="6">
    <location>
        <begin position="433"/>
        <end position="453"/>
    </location>
</feature>
<dbReference type="PANTHER" id="PTHR23538:SF1">
    <property type="entry name" value="44.5 KD BACTERIOCHLOROPHYLL SYNTHASE SUBUNIT"/>
    <property type="match status" value="1"/>
</dbReference>
<dbReference type="Pfam" id="PF03209">
    <property type="entry name" value="PUCC"/>
    <property type="match status" value="1"/>
</dbReference>
<dbReference type="KEGG" id="ter:Tery_0459"/>
<feature type="domain" description="Major facilitator superfamily (MFS) profile" evidence="7">
    <location>
        <begin position="25"/>
        <end position="457"/>
    </location>
</feature>
<feature type="transmembrane region" description="Helical" evidence="6">
    <location>
        <begin position="98"/>
        <end position="118"/>
    </location>
</feature>
<accession>Q119A7</accession>
<dbReference type="CDD" id="cd06176">
    <property type="entry name" value="MFS_BCD_PucC-like"/>
    <property type="match status" value="1"/>
</dbReference>
<feature type="transmembrane region" description="Helical" evidence="6">
    <location>
        <begin position="311"/>
        <end position="329"/>
    </location>
</feature>
<evidence type="ECO:0000256" key="3">
    <source>
        <dbReference type="ARBA" id="ARBA00022692"/>
    </source>
</evidence>
<comment type="similarity">
    <text evidence="2">Belongs to the PucC family.</text>
</comment>
<feature type="transmembrane region" description="Helical" evidence="6">
    <location>
        <begin position="271"/>
        <end position="291"/>
    </location>
</feature>
<keyword evidence="4 6" id="KW-1133">Transmembrane helix</keyword>
<evidence type="ECO:0000256" key="4">
    <source>
        <dbReference type="ARBA" id="ARBA00022989"/>
    </source>
</evidence>
<feature type="transmembrane region" description="Helical" evidence="6">
    <location>
        <begin position="338"/>
        <end position="357"/>
    </location>
</feature>
<evidence type="ECO:0000256" key="2">
    <source>
        <dbReference type="ARBA" id="ARBA00008412"/>
    </source>
</evidence>
<dbReference type="SUPFAM" id="SSF103473">
    <property type="entry name" value="MFS general substrate transporter"/>
    <property type="match status" value="1"/>
</dbReference>
<dbReference type="RefSeq" id="WP_011610312.1">
    <property type="nucleotide sequence ID" value="NC_008312.1"/>
</dbReference>
<feature type="transmembrane region" description="Helical" evidence="6">
    <location>
        <begin position="174"/>
        <end position="196"/>
    </location>
</feature>
<evidence type="ECO:0000256" key="1">
    <source>
        <dbReference type="ARBA" id="ARBA00004651"/>
    </source>
</evidence>
<protein>
    <submittedName>
        <fullName evidence="8">PUCC protein</fullName>
    </submittedName>
</protein>
<sequence>MTSKDLKGTKIDNIDMEKNFPKLNLFTMFRLGFYQMGLGTMSVLTLGVLNRVMIAELKIPATIVAITLSLYQFMAPARVWFGQMSDTKPLLGKHRTGYMWIGAVFFTVTAFFAVQAMWQVGDSLRVNGWSNSTYFWIGILGLMFIFYGLALSASSTPFAALLVDISDEDNRSKVVGIVWSMLMVGIIIGAITSSFLLKQVGVDAPLETVQVSINNLFIIIPAIVLVFAFIGTVGVEEKYSRYGSRSTIANREDQVTMGTTLKILKANRQTGLFFTFVFVLIISLFMQDAVLEPYAGEIFLMPISESTRLNAVSGIGTLIGLGTTGFLVVPRLGKKNSLKVGCVATTISFILIVMSGFTGKLSLFLSALFLYGLAAGLTTTAALSLMLDLTAAETAGTFIGAWGLAQAMARGLSTVIGGVTLDVGRRLFNVSMLAYGLVFLLAGVGMILSIFLLNRVNVREFQDNASVAIATILEGELD</sequence>
<dbReference type="STRING" id="203124.Tery_0459"/>
<gene>
    <name evidence="8" type="ordered locus">Tery_0459</name>
</gene>
<comment type="subcellular location">
    <subcellularLocation>
        <location evidence="1">Cell membrane</location>
        <topology evidence="1">Multi-pass membrane protein</topology>
    </subcellularLocation>
</comment>
<feature type="transmembrane region" description="Helical" evidence="6">
    <location>
        <begin position="31"/>
        <end position="53"/>
    </location>
</feature>
<dbReference type="InterPro" id="IPR026036">
    <property type="entry name" value="PucC"/>
</dbReference>
<dbReference type="PROSITE" id="PS50850">
    <property type="entry name" value="MFS"/>
    <property type="match status" value="1"/>
</dbReference>
<dbReference type="PIRSF" id="PIRSF016565">
    <property type="entry name" value="PucC"/>
    <property type="match status" value="1"/>
</dbReference>
<feature type="transmembrane region" description="Helical" evidence="6">
    <location>
        <begin position="59"/>
        <end position="77"/>
    </location>
</feature>